<name>A0ACD5A8T8_9ACTN</name>
<reference evidence="1" key="1">
    <citation type="journal article" date="2025" name="Int. J. Syst. Evol. Microbiol.">
        <title>Streptomyces citrinus sp. nov., with yellow diffusible pigment.</title>
        <authorList>
            <person name="He Y."/>
            <person name="Yang E."/>
            <person name="Xu J."/>
            <person name="Sun Y."/>
            <person name="Sun L."/>
        </authorList>
    </citation>
    <scope>NUCLEOTIDE SEQUENCE</scope>
    <source>
        <strain evidence="1">Q6</strain>
    </source>
</reference>
<evidence type="ECO:0000313" key="1">
    <source>
        <dbReference type="EMBL" id="WWQ63510.1"/>
    </source>
</evidence>
<keyword evidence="1" id="KW-0413">Isomerase</keyword>
<dbReference type="EMBL" id="CP146022">
    <property type="protein sequence ID" value="WWQ63510.1"/>
    <property type="molecule type" value="Genomic_DNA"/>
</dbReference>
<dbReference type="Proteomes" id="UP001432251">
    <property type="component" value="Chromosome"/>
</dbReference>
<proteinExistence type="predicted"/>
<accession>A0ACD5A8T8</accession>
<evidence type="ECO:0000313" key="2">
    <source>
        <dbReference type="Proteomes" id="UP001432251"/>
    </source>
</evidence>
<keyword evidence="2" id="KW-1185">Reference proteome</keyword>
<protein>
    <submittedName>
        <fullName evidence="1">Maleylpyruvate isomerase family mycothiol-dependent enzyme</fullName>
    </submittedName>
</protein>
<organism evidence="1 2">
    <name type="scientific">Streptomyces citrinus</name>
    <dbReference type="NCBI Taxonomy" id="3118173"/>
    <lineage>
        <taxon>Bacteria</taxon>
        <taxon>Bacillati</taxon>
        <taxon>Actinomycetota</taxon>
        <taxon>Actinomycetes</taxon>
        <taxon>Kitasatosporales</taxon>
        <taxon>Streptomycetaceae</taxon>
        <taxon>Streptomyces</taxon>
    </lineage>
</organism>
<sequence>MTRKDHPHDLLAPWALRALPPEEDRLVPHHMADCEQCAAEAERLRATVRMLDGAAPTERADTRLAPPEALLARARARRAPVPPTAPHAEPYAAAVSALEALLGELDGPAAPWGTPVIHDWSVQDTVAHLIAADEHLALHLGLPANAPPTTAPAEGTGWRTAWASRTQRVIAHERARAPGDTVATWRAQANALLTAPEAHDPERAARPALLVGARLPVADHFLVRAFETWIHADDIGRALERPVPPPPPAHLWRLVRLGIRILGLALGPQALPVALTVTDATRTTEWILGSEDEPVHAELALDPLDFCYLIGGRTAPETVSRTTTGDEGTARTFLDRASRLAWL</sequence>
<gene>
    <name evidence="1" type="ORF">V2W30_09275</name>
</gene>